<dbReference type="InterPro" id="IPR032245">
    <property type="entry name" value="RMI2"/>
</dbReference>
<organism evidence="1 2">
    <name type="scientific">Globisporangium ultimum (strain ATCC 200006 / CBS 805.95 / DAOM BR144)</name>
    <name type="common">Pythium ultimum</name>
    <dbReference type="NCBI Taxonomy" id="431595"/>
    <lineage>
        <taxon>Eukaryota</taxon>
        <taxon>Sar</taxon>
        <taxon>Stramenopiles</taxon>
        <taxon>Oomycota</taxon>
        <taxon>Peronosporomycetes</taxon>
        <taxon>Pythiales</taxon>
        <taxon>Pythiaceae</taxon>
        <taxon>Globisporangium</taxon>
    </lineage>
</organism>
<dbReference type="GO" id="GO:0005829">
    <property type="term" value="C:cytosol"/>
    <property type="evidence" value="ECO:0007669"/>
    <property type="project" value="TreeGrafter"/>
</dbReference>
<reference evidence="1" key="3">
    <citation type="submission" date="2015-02" db="UniProtKB">
        <authorList>
            <consortium name="EnsemblProtists"/>
        </authorList>
    </citation>
    <scope>IDENTIFICATION</scope>
    <source>
        <strain evidence="1">DAOM BR144</strain>
    </source>
</reference>
<dbReference type="GO" id="GO:0043007">
    <property type="term" value="P:maintenance of rDNA"/>
    <property type="evidence" value="ECO:0007669"/>
    <property type="project" value="TreeGrafter"/>
</dbReference>
<name>K3XC64_GLOUD</name>
<protein>
    <submittedName>
        <fullName evidence="1">Uncharacterized protein</fullName>
    </submittedName>
</protein>
<dbReference type="GO" id="GO:2000042">
    <property type="term" value="P:negative regulation of double-strand break repair via homologous recombination"/>
    <property type="evidence" value="ECO:0007669"/>
    <property type="project" value="TreeGrafter"/>
</dbReference>
<dbReference type="EMBL" id="GL376569">
    <property type="status" value="NOT_ANNOTATED_CDS"/>
    <property type="molecule type" value="Genomic_DNA"/>
</dbReference>
<dbReference type="OMA" id="QCTIDDG"/>
<keyword evidence="2" id="KW-1185">Reference proteome</keyword>
<dbReference type="EnsemblProtists" id="PYU1_T014813">
    <property type="protein sequence ID" value="PYU1_T014813"/>
    <property type="gene ID" value="PYU1_G014782"/>
</dbReference>
<dbReference type="InterPro" id="IPR012340">
    <property type="entry name" value="NA-bd_OB-fold"/>
</dbReference>
<dbReference type="eggNOG" id="ENOG502S8ZX">
    <property type="taxonomic scope" value="Eukaryota"/>
</dbReference>
<dbReference type="HOGENOM" id="CLU_140692_0_0_1"/>
<reference evidence="2" key="1">
    <citation type="journal article" date="2010" name="Genome Biol.">
        <title>Genome sequence of the necrotrophic plant pathogen Pythium ultimum reveals original pathogenicity mechanisms and effector repertoire.</title>
        <authorList>
            <person name="Levesque C.A."/>
            <person name="Brouwer H."/>
            <person name="Cano L."/>
            <person name="Hamilton J.P."/>
            <person name="Holt C."/>
            <person name="Huitema E."/>
            <person name="Raffaele S."/>
            <person name="Robideau G.P."/>
            <person name="Thines M."/>
            <person name="Win J."/>
            <person name="Zerillo M.M."/>
            <person name="Beakes G.W."/>
            <person name="Boore J.L."/>
            <person name="Busam D."/>
            <person name="Dumas B."/>
            <person name="Ferriera S."/>
            <person name="Fuerstenberg S.I."/>
            <person name="Gachon C.M."/>
            <person name="Gaulin E."/>
            <person name="Govers F."/>
            <person name="Grenville-Briggs L."/>
            <person name="Horner N."/>
            <person name="Hostetler J."/>
            <person name="Jiang R.H."/>
            <person name="Johnson J."/>
            <person name="Krajaejun T."/>
            <person name="Lin H."/>
            <person name="Meijer H.J."/>
            <person name="Moore B."/>
            <person name="Morris P."/>
            <person name="Phuntmart V."/>
            <person name="Puiu D."/>
            <person name="Shetty J."/>
            <person name="Stajich J.E."/>
            <person name="Tripathy S."/>
            <person name="Wawra S."/>
            <person name="van West P."/>
            <person name="Whitty B.R."/>
            <person name="Coutinho P.M."/>
            <person name="Henrissat B."/>
            <person name="Martin F."/>
            <person name="Thomas P.D."/>
            <person name="Tyler B.M."/>
            <person name="De Vries R.P."/>
            <person name="Kamoun S."/>
            <person name="Yandell M."/>
            <person name="Tisserat N."/>
            <person name="Buell C.R."/>
        </authorList>
    </citation>
    <scope>NUCLEOTIDE SEQUENCE</scope>
    <source>
        <strain evidence="2">DAOM:BR144</strain>
    </source>
</reference>
<dbReference type="InParanoid" id="K3XC64"/>
<accession>K3XC64</accession>
<reference evidence="2" key="2">
    <citation type="submission" date="2010-04" db="EMBL/GenBank/DDBJ databases">
        <authorList>
            <person name="Buell R."/>
            <person name="Hamilton J."/>
            <person name="Hostetler J."/>
        </authorList>
    </citation>
    <scope>NUCLEOTIDE SEQUENCE [LARGE SCALE GENOMIC DNA]</scope>
    <source>
        <strain evidence="2">DAOM:BR144</strain>
    </source>
</reference>
<dbReference type="GO" id="GO:0033045">
    <property type="term" value="P:regulation of sister chromatid segregation"/>
    <property type="evidence" value="ECO:0007669"/>
    <property type="project" value="TreeGrafter"/>
</dbReference>
<dbReference type="AlphaFoldDB" id="K3XC64"/>
<sequence>MAAVRKANSTAKVFVAQVQTALRAATRPTPTLQGIDCSRLWVQGVIVSSTANGTECVVDDGTGVAVVDTRVFLKNTPPGTGKRPAVGDYIMVIGPLQKKRLQQTADTQPTDVNALLPPPLRILAHQVVQLDTKQQREPMWFLEVIEYWTAVVAQT</sequence>
<evidence type="ECO:0000313" key="2">
    <source>
        <dbReference type="Proteomes" id="UP000019132"/>
    </source>
</evidence>
<dbReference type="GO" id="GO:0006281">
    <property type="term" value="P:DNA repair"/>
    <property type="evidence" value="ECO:0007669"/>
    <property type="project" value="TreeGrafter"/>
</dbReference>
<dbReference type="VEuPathDB" id="FungiDB:PYU1_G014782"/>
<dbReference type="PANTHER" id="PTHR33962">
    <property type="entry name" value="RECQ-MEDIATED GENOME INSTABILITY PROTEIN 2 RMI2"/>
    <property type="match status" value="1"/>
</dbReference>
<dbReference type="Proteomes" id="UP000019132">
    <property type="component" value="Unassembled WGS sequence"/>
</dbReference>
<evidence type="ECO:0000313" key="1">
    <source>
        <dbReference type="EnsemblProtists" id="PYU1_T014813"/>
    </source>
</evidence>
<dbReference type="PANTHER" id="PTHR33962:SF1">
    <property type="entry name" value="RECQ-MEDIATED GENOME INSTABILITY PROTEIN 2"/>
    <property type="match status" value="1"/>
</dbReference>
<proteinExistence type="predicted"/>
<dbReference type="Pfam" id="PF16100">
    <property type="entry name" value="RMI2"/>
    <property type="match status" value="1"/>
</dbReference>
<dbReference type="GO" id="GO:0016607">
    <property type="term" value="C:nuclear speck"/>
    <property type="evidence" value="ECO:0007669"/>
    <property type="project" value="TreeGrafter"/>
</dbReference>
<dbReference type="Gene3D" id="2.40.50.140">
    <property type="entry name" value="Nucleic acid-binding proteins"/>
    <property type="match status" value="1"/>
</dbReference>